<keyword evidence="1" id="KW-0812">Transmembrane</keyword>
<protein>
    <submittedName>
        <fullName evidence="2">Uncharacterized protein</fullName>
    </submittedName>
</protein>
<sequence>MSLVRTDGGQEMAKTIKKISWISYSALLLSVIPVLFFFALLYSINWEGIITMPLIIVIIVIAFILSLIGFFKKTENKIVSAMALIITLGSGFFISLIVIVSGIRWTPLSRQIFLINKV</sequence>
<evidence type="ECO:0000313" key="2">
    <source>
        <dbReference type="EMBL" id="SDI43935.1"/>
    </source>
</evidence>
<accession>A0A1G8KKK4</accession>
<evidence type="ECO:0000313" key="3">
    <source>
        <dbReference type="Proteomes" id="UP000199163"/>
    </source>
</evidence>
<name>A0A1G8KKK4_9BACI</name>
<feature type="transmembrane region" description="Helical" evidence="1">
    <location>
        <begin position="21"/>
        <end position="44"/>
    </location>
</feature>
<dbReference type="AlphaFoldDB" id="A0A1G8KKK4"/>
<proteinExistence type="predicted"/>
<keyword evidence="3" id="KW-1185">Reference proteome</keyword>
<gene>
    <name evidence="2" type="ORF">SAMN05192534_1542</name>
</gene>
<dbReference type="EMBL" id="FNDK01000054">
    <property type="protein sequence ID" value="SDI43935.1"/>
    <property type="molecule type" value="Genomic_DNA"/>
</dbReference>
<organism evidence="2 3">
    <name type="scientific">Alteribacillus persepolensis</name>
    <dbReference type="NCBI Taxonomy" id="568899"/>
    <lineage>
        <taxon>Bacteria</taxon>
        <taxon>Bacillati</taxon>
        <taxon>Bacillota</taxon>
        <taxon>Bacilli</taxon>
        <taxon>Bacillales</taxon>
        <taxon>Bacillaceae</taxon>
        <taxon>Alteribacillus</taxon>
    </lineage>
</organism>
<evidence type="ECO:0000256" key="1">
    <source>
        <dbReference type="SAM" id="Phobius"/>
    </source>
</evidence>
<keyword evidence="1" id="KW-1133">Transmembrane helix</keyword>
<reference evidence="3" key="1">
    <citation type="submission" date="2016-10" db="EMBL/GenBank/DDBJ databases">
        <authorList>
            <person name="Varghese N."/>
            <person name="Submissions S."/>
        </authorList>
    </citation>
    <scope>NUCLEOTIDE SEQUENCE [LARGE SCALE GENOMIC DNA]</scope>
    <source>
        <strain evidence="3">DSM 21632</strain>
    </source>
</reference>
<dbReference type="Proteomes" id="UP000199163">
    <property type="component" value="Unassembled WGS sequence"/>
</dbReference>
<keyword evidence="1" id="KW-0472">Membrane</keyword>
<feature type="transmembrane region" description="Helical" evidence="1">
    <location>
        <begin position="78"/>
        <end position="103"/>
    </location>
</feature>
<feature type="transmembrane region" description="Helical" evidence="1">
    <location>
        <begin position="50"/>
        <end position="71"/>
    </location>
</feature>